<dbReference type="Proteomes" id="UP000693970">
    <property type="component" value="Unassembled WGS sequence"/>
</dbReference>
<name>A0A9K3M6M7_9STRA</name>
<evidence type="ECO:0000313" key="1">
    <source>
        <dbReference type="EMBL" id="KAG7374568.1"/>
    </source>
</evidence>
<dbReference type="OrthoDB" id="10666983at2759"/>
<accession>A0A9K3M6M7</accession>
<sequence>MLENYLLEKRKNSTKNGRKVKPTKIQARICELFGISPPTYCAILSNYPKDRTAYDSGKLRDGRSGNKSAKETRIPDTFGVQIRFREFIRGKRAKRERVTATQVLDYLVSANIISVETGGGGVMIPKACATNGICNGVKKRPKMARAAWVANTTMKQSCSLFTRGCWRNLIIRKHQDIIL</sequence>
<comment type="caution">
    <text evidence="1">The sequence shown here is derived from an EMBL/GenBank/DDBJ whole genome shotgun (WGS) entry which is preliminary data.</text>
</comment>
<proteinExistence type="predicted"/>
<organism evidence="1 2">
    <name type="scientific">Nitzschia inconspicua</name>
    <dbReference type="NCBI Taxonomy" id="303405"/>
    <lineage>
        <taxon>Eukaryota</taxon>
        <taxon>Sar</taxon>
        <taxon>Stramenopiles</taxon>
        <taxon>Ochrophyta</taxon>
        <taxon>Bacillariophyta</taxon>
        <taxon>Bacillariophyceae</taxon>
        <taxon>Bacillariophycidae</taxon>
        <taxon>Bacillariales</taxon>
        <taxon>Bacillariaceae</taxon>
        <taxon>Nitzschia</taxon>
    </lineage>
</organism>
<gene>
    <name evidence="1" type="ORF">IV203_013663</name>
</gene>
<protein>
    <submittedName>
        <fullName evidence="1">Uncharacterized protein</fullName>
    </submittedName>
</protein>
<keyword evidence="2" id="KW-1185">Reference proteome</keyword>
<dbReference type="AlphaFoldDB" id="A0A9K3M6M7"/>
<evidence type="ECO:0000313" key="2">
    <source>
        <dbReference type="Proteomes" id="UP000693970"/>
    </source>
</evidence>
<dbReference type="EMBL" id="JAGRRH010000001">
    <property type="protein sequence ID" value="KAG7374568.1"/>
    <property type="molecule type" value="Genomic_DNA"/>
</dbReference>
<reference evidence="1" key="2">
    <citation type="submission" date="2021-04" db="EMBL/GenBank/DDBJ databases">
        <authorList>
            <person name="Podell S."/>
        </authorList>
    </citation>
    <scope>NUCLEOTIDE SEQUENCE</scope>
    <source>
        <strain evidence="1">Hildebrandi</strain>
    </source>
</reference>
<reference evidence="1" key="1">
    <citation type="journal article" date="2021" name="Sci. Rep.">
        <title>Diploid genomic architecture of Nitzschia inconspicua, an elite biomass production diatom.</title>
        <authorList>
            <person name="Oliver A."/>
            <person name="Podell S."/>
            <person name="Pinowska A."/>
            <person name="Traller J.C."/>
            <person name="Smith S.R."/>
            <person name="McClure R."/>
            <person name="Beliaev A."/>
            <person name="Bohutskyi P."/>
            <person name="Hill E.A."/>
            <person name="Rabines A."/>
            <person name="Zheng H."/>
            <person name="Allen L.Z."/>
            <person name="Kuo A."/>
            <person name="Grigoriev I.V."/>
            <person name="Allen A.E."/>
            <person name="Hazlebeck D."/>
            <person name="Allen E.E."/>
        </authorList>
    </citation>
    <scope>NUCLEOTIDE SEQUENCE</scope>
    <source>
        <strain evidence="1">Hildebrandi</strain>
    </source>
</reference>